<dbReference type="STRING" id="1142394.PSMK_06090"/>
<keyword evidence="3" id="KW-1185">Reference proteome</keyword>
<reference evidence="2 3" key="1">
    <citation type="submission" date="2012-02" db="EMBL/GenBank/DDBJ databases">
        <title>Complete genome sequence of Phycisphaera mikurensis NBRC 102666.</title>
        <authorList>
            <person name="Ankai A."/>
            <person name="Hosoyama A."/>
            <person name="Terui Y."/>
            <person name="Sekine M."/>
            <person name="Fukai R."/>
            <person name="Kato Y."/>
            <person name="Nakamura S."/>
            <person name="Yamada-Narita S."/>
            <person name="Kawakoshi A."/>
            <person name="Fukunaga Y."/>
            <person name="Yamazaki S."/>
            <person name="Fujita N."/>
        </authorList>
    </citation>
    <scope>NUCLEOTIDE SEQUENCE [LARGE SCALE GENOMIC DNA]</scope>
    <source>
        <strain evidence="3">NBRC 102666 / KCTC 22515 / FYK2301M01</strain>
    </source>
</reference>
<dbReference type="SUPFAM" id="SSF101478">
    <property type="entry name" value="ADP-ribosylglycohydrolase"/>
    <property type="match status" value="1"/>
</dbReference>
<name>I0IBY0_PHYMF</name>
<dbReference type="HOGENOM" id="CLU_540637_0_0_0"/>
<dbReference type="InterPro" id="IPR005502">
    <property type="entry name" value="Ribosyl_crysJ1"/>
</dbReference>
<dbReference type="InterPro" id="IPR036705">
    <property type="entry name" value="Ribosyl_crysJ1_sf"/>
</dbReference>
<dbReference type="GO" id="GO:0046872">
    <property type="term" value="F:metal ion binding"/>
    <property type="evidence" value="ECO:0007669"/>
    <property type="project" value="UniProtKB-KW"/>
</dbReference>
<evidence type="ECO:0000313" key="3">
    <source>
        <dbReference type="Proteomes" id="UP000007881"/>
    </source>
</evidence>
<dbReference type="OrthoDB" id="9761704at2"/>
<keyword evidence="1" id="KW-0460">Magnesium</keyword>
<evidence type="ECO:0008006" key="4">
    <source>
        <dbReference type="Google" id="ProtNLM"/>
    </source>
</evidence>
<dbReference type="EMBL" id="AP012338">
    <property type="protein sequence ID" value="BAM02768.1"/>
    <property type="molecule type" value="Genomic_DNA"/>
</dbReference>
<protein>
    <recommendedName>
        <fullName evidence="4">ADP-ribosylglycohydrolase family protein</fullName>
    </recommendedName>
</protein>
<dbReference type="RefSeq" id="WP_014435988.1">
    <property type="nucleotide sequence ID" value="NC_017080.1"/>
</dbReference>
<evidence type="ECO:0000256" key="1">
    <source>
        <dbReference type="PIRSR" id="PIRSR605502-1"/>
    </source>
</evidence>
<dbReference type="Pfam" id="PF03747">
    <property type="entry name" value="ADP_ribosyl_GH"/>
    <property type="match status" value="1"/>
</dbReference>
<dbReference type="Gene3D" id="1.10.4080.10">
    <property type="entry name" value="ADP-ribosylation/Crystallin J1"/>
    <property type="match status" value="1"/>
</dbReference>
<comment type="cofactor">
    <cofactor evidence="1">
        <name>Mg(2+)</name>
        <dbReference type="ChEBI" id="CHEBI:18420"/>
    </cofactor>
    <text evidence="1">Binds 2 magnesium ions per subunit.</text>
</comment>
<dbReference type="AlphaFoldDB" id="I0IBY0"/>
<organism evidence="2 3">
    <name type="scientific">Phycisphaera mikurensis (strain NBRC 102666 / KCTC 22515 / FYK2301M01)</name>
    <dbReference type="NCBI Taxonomy" id="1142394"/>
    <lineage>
        <taxon>Bacteria</taxon>
        <taxon>Pseudomonadati</taxon>
        <taxon>Planctomycetota</taxon>
        <taxon>Phycisphaerae</taxon>
        <taxon>Phycisphaerales</taxon>
        <taxon>Phycisphaeraceae</taxon>
        <taxon>Phycisphaera</taxon>
    </lineage>
</organism>
<sequence>MTTAPPLDDETLRSKATGCWLGKAVGGTLGQPYEGVTHALGLRYYDPVPAEMIPNDDLDLQVVAAALLDRMERPRVGREMLIPLWTDHVHMSPDEYGLCKRNLALGLRPPHTGSWDNWFAHGMGAAIRTELWACLAAGDPGLAADYAYEDACLDHAGEGIEAARFFAALEALAFVESDRDALLDAASALLPASSKVRLAVADTRRWHAERPDWRDVRRRILSRWGHENCTDVVQNVAFTVLGWLAGGGDFGESLCIAVNCGQDTDCTGATLGALLGILDPGGIPAKWLEPIGRDLVLSPSIELPGHPPTLDAFTDLVLDLRRRIGGAPPASPPRAEPPRLAVPAEIGFLPVIRSRNQASEPALGAAVPLPRLGEMHSVELPGTVARWPADRFEGGTMAVRYRFDFDDETATKVLFNTPESVRVYIDGKLAFEREGGRMCPAMHRAPANQMARRRFGPGTHEVVALIDRPPEPREIVWAFGLGEDTGENVCDRWLTTIYHAAPPS</sequence>
<feature type="binding site" evidence="1">
    <location>
        <position position="265"/>
    </location>
    <ligand>
        <name>Mg(2+)</name>
        <dbReference type="ChEBI" id="CHEBI:18420"/>
        <label>1</label>
    </ligand>
</feature>
<dbReference type="KEGG" id="phm:PSMK_06090"/>
<dbReference type="Proteomes" id="UP000007881">
    <property type="component" value="Chromosome"/>
</dbReference>
<accession>I0IBY0</accession>
<gene>
    <name evidence="2" type="ordered locus">PSMK_06090</name>
</gene>
<evidence type="ECO:0000313" key="2">
    <source>
        <dbReference type="EMBL" id="BAM02768.1"/>
    </source>
</evidence>
<feature type="binding site" evidence="1">
    <location>
        <position position="263"/>
    </location>
    <ligand>
        <name>Mg(2+)</name>
        <dbReference type="ChEBI" id="CHEBI:18420"/>
        <label>1</label>
    </ligand>
</feature>
<proteinExistence type="predicted"/>
<keyword evidence="1" id="KW-0479">Metal-binding</keyword>
<dbReference type="eggNOG" id="COG1397">
    <property type="taxonomic scope" value="Bacteria"/>
</dbReference>